<gene>
    <name evidence="2" type="ORF">GCM10009039_07980</name>
</gene>
<feature type="compositionally biased region" description="Polar residues" evidence="1">
    <location>
        <begin position="1"/>
        <end position="17"/>
    </location>
</feature>
<evidence type="ECO:0000313" key="2">
    <source>
        <dbReference type="EMBL" id="GGL52085.1"/>
    </source>
</evidence>
<reference evidence="2" key="2">
    <citation type="submission" date="2020-09" db="EMBL/GenBank/DDBJ databases">
        <authorList>
            <person name="Sun Q."/>
            <person name="Ohkuma M."/>
        </authorList>
    </citation>
    <scope>NUCLEOTIDE SEQUENCE</scope>
    <source>
        <strain evidence="2">JCM 19596</strain>
    </source>
</reference>
<feature type="region of interest" description="Disordered" evidence="1">
    <location>
        <begin position="1"/>
        <end position="73"/>
    </location>
</feature>
<dbReference type="AlphaFoldDB" id="A0A830F1F3"/>
<organism evidence="2 3">
    <name type="scientific">Halocalculus aciditolerans</name>
    <dbReference type="NCBI Taxonomy" id="1383812"/>
    <lineage>
        <taxon>Archaea</taxon>
        <taxon>Methanobacteriati</taxon>
        <taxon>Methanobacteriota</taxon>
        <taxon>Stenosarchaea group</taxon>
        <taxon>Halobacteria</taxon>
        <taxon>Halobacteriales</taxon>
        <taxon>Halobacteriaceae</taxon>
        <taxon>Halocalculus</taxon>
    </lineage>
</organism>
<sequence length="73" mass="8042">MNMRNVNHTDPNSTENTFGRLFRRGPELTDGGESAADEESGSEPTAAMQDIDHEHGDTPDPNEVWERGGEAEE</sequence>
<name>A0A830F1F3_9EURY</name>
<keyword evidence="3" id="KW-1185">Reference proteome</keyword>
<accession>A0A830F1F3</accession>
<dbReference type="InterPro" id="IPR058742">
    <property type="entry name" value="DUF7989"/>
</dbReference>
<proteinExistence type="predicted"/>
<dbReference type="EMBL" id="BMPG01000001">
    <property type="protein sequence ID" value="GGL52085.1"/>
    <property type="molecule type" value="Genomic_DNA"/>
</dbReference>
<evidence type="ECO:0000313" key="3">
    <source>
        <dbReference type="Proteomes" id="UP000607197"/>
    </source>
</evidence>
<comment type="caution">
    <text evidence="2">The sequence shown here is derived from an EMBL/GenBank/DDBJ whole genome shotgun (WGS) entry which is preliminary data.</text>
</comment>
<protein>
    <submittedName>
        <fullName evidence="2">Uncharacterized protein</fullName>
    </submittedName>
</protein>
<dbReference type="RefSeq" id="WP_188976071.1">
    <property type="nucleotide sequence ID" value="NZ_BMPG01000001.1"/>
</dbReference>
<dbReference type="Pfam" id="PF25951">
    <property type="entry name" value="DUF7989"/>
    <property type="match status" value="1"/>
</dbReference>
<dbReference type="Proteomes" id="UP000607197">
    <property type="component" value="Unassembled WGS sequence"/>
</dbReference>
<feature type="compositionally biased region" description="Basic and acidic residues" evidence="1">
    <location>
        <begin position="50"/>
        <end position="73"/>
    </location>
</feature>
<evidence type="ECO:0000256" key="1">
    <source>
        <dbReference type="SAM" id="MobiDB-lite"/>
    </source>
</evidence>
<reference evidence="2" key="1">
    <citation type="journal article" date="2014" name="Int. J. Syst. Evol. Microbiol.">
        <title>Complete genome sequence of Corynebacterium casei LMG S-19264T (=DSM 44701T), isolated from a smear-ripened cheese.</title>
        <authorList>
            <consortium name="US DOE Joint Genome Institute (JGI-PGF)"/>
            <person name="Walter F."/>
            <person name="Albersmeier A."/>
            <person name="Kalinowski J."/>
            <person name="Ruckert C."/>
        </authorList>
    </citation>
    <scope>NUCLEOTIDE SEQUENCE</scope>
    <source>
        <strain evidence="2">JCM 19596</strain>
    </source>
</reference>